<gene>
    <name evidence="1" type="ORF">LI82_06600</name>
</gene>
<keyword evidence="2" id="KW-1185">Reference proteome</keyword>
<sequence length="222" mass="25767">MESENTFDKKVATIRFFIDAAKYHQKNLIKELNEGNQPSIDLNNFGVFMQSSKRREIPIPVTIGFQSGYAIELYEFYSFINSIMAAVNSIIDLKCRIVDGYSDSHSFSFGQYMNPKVQKKLSPSKSSISHNFIFNNSEWIEEIKEIRNTIQHQPVQDFIEAYLIFRGEKDEDGNVIDKSVVKKFVPLKNDDSKEISEFCQNNLKLLEIFWQQMSANILSNDY</sequence>
<proteinExistence type="predicted"/>
<dbReference type="EMBL" id="JRHO01000013">
    <property type="protein sequence ID" value="KGK98541.1"/>
    <property type="molecule type" value="Genomic_DNA"/>
</dbReference>
<dbReference type="RefSeq" id="WP_048194272.1">
    <property type="nucleotide sequence ID" value="NZ_CAAGSM010000010.1"/>
</dbReference>
<protein>
    <submittedName>
        <fullName evidence="1">Uncharacterized protein</fullName>
    </submittedName>
</protein>
<name>A0A099T2V4_METMT</name>
<evidence type="ECO:0000313" key="2">
    <source>
        <dbReference type="Proteomes" id="UP000029859"/>
    </source>
</evidence>
<organism evidence="1 2">
    <name type="scientific">Methanococcoides methylutens</name>
    <dbReference type="NCBI Taxonomy" id="2226"/>
    <lineage>
        <taxon>Archaea</taxon>
        <taxon>Methanobacteriati</taxon>
        <taxon>Methanobacteriota</taxon>
        <taxon>Stenosarchaea group</taxon>
        <taxon>Methanomicrobia</taxon>
        <taxon>Methanosarcinales</taxon>
        <taxon>Methanosarcinaceae</taxon>
        <taxon>Methanococcoides</taxon>
    </lineage>
</organism>
<reference evidence="1 2" key="1">
    <citation type="submission" date="2014-09" db="EMBL/GenBank/DDBJ databases">
        <title>Draft genome sequence of an obligately methylotrophic methanogen, Methanococcoides methylutens, isolated from marine sediment.</title>
        <authorList>
            <person name="Guan Y."/>
            <person name="Ngugi D.K."/>
            <person name="Blom J."/>
            <person name="Ali S."/>
            <person name="Ferry J.G."/>
            <person name="Stingl U."/>
        </authorList>
    </citation>
    <scope>NUCLEOTIDE SEQUENCE [LARGE SCALE GENOMIC DNA]</scope>
    <source>
        <strain evidence="1 2">DSM 2657</strain>
    </source>
</reference>
<comment type="caution">
    <text evidence="1">The sequence shown here is derived from an EMBL/GenBank/DDBJ whole genome shotgun (WGS) entry which is preliminary data.</text>
</comment>
<accession>A0A099T2V4</accession>
<dbReference type="OrthoDB" id="142715at2157"/>
<evidence type="ECO:0000313" key="1">
    <source>
        <dbReference type="EMBL" id="KGK98541.1"/>
    </source>
</evidence>
<dbReference type="AlphaFoldDB" id="A0A099T2V4"/>
<dbReference type="Proteomes" id="UP000029859">
    <property type="component" value="Unassembled WGS sequence"/>
</dbReference>